<dbReference type="GO" id="GO:0005634">
    <property type="term" value="C:nucleus"/>
    <property type="evidence" value="ECO:0007669"/>
    <property type="project" value="UniProtKB-SubCell"/>
</dbReference>
<evidence type="ECO:0000256" key="3">
    <source>
        <dbReference type="ARBA" id="ARBA00022776"/>
    </source>
</evidence>
<dbReference type="AlphaFoldDB" id="A0A2G9UH40"/>
<dbReference type="GO" id="GO:0010032">
    <property type="term" value="P:meiotic chromosome condensation"/>
    <property type="evidence" value="ECO:0007669"/>
    <property type="project" value="TreeGrafter"/>
</dbReference>
<dbReference type="GO" id="GO:0000796">
    <property type="term" value="C:condensin complex"/>
    <property type="evidence" value="ECO:0007669"/>
    <property type="project" value="TreeGrafter"/>
</dbReference>
<proteinExistence type="predicted"/>
<evidence type="ECO:0000256" key="5">
    <source>
        <dbReference type="ARBA" id="ARBA00023306"/>
    </source>
</evidence>
<organism evidence="7 8">
    <name type="scientific">Teladorsagia circumcincta</name>
    <name type="common">Brown stomach worm</name>
    <name type="synonym">Ostertagia circumcincta</name>
    <dbReference type="NCBI Taxonomy" id="45464"/>
    <lineage>
        <taxon>Eukaryota</taxon>
        <taxon>Metazoa</taxon>
        <taxon>Ecdysozoa</taxon>
        <taxon>Nematoda</taxon>
        <taxon>Chromadorea</taxon>
        <taxon>Rhabditida</taxon>
        <taxon>Rhabditina</taxon>
        <taxon>Rhabditomorpha</taxon>
        <taxon>Strongyloidea</taxon>
        <taxon>Trichostrongylidae</taxon>
        <taxon>Teladorsagia</taxon>
    </lineage>
</organism>
<comment type="subcellular location">
    <subcellularLocation>
        <location evidence="1">Nucleus</location>
    </subcellularLocation>
</comment>
<dbReference type="InterPro" id="IPR016024">
    <property type="entry name" value="ARM-type_fold"/>
</dbReference>
<dbReference type="Proteomes" id="UP000230423">
    <property type="component" value="Unassembled WGS sequence"/>
</dbReference>
<gene>
    <name evidence="7" type="ORF">TELCIR_08676</name>
</gene>
<keyword evidence="2" id="KW-0132">Cell division</keyword>
<evidence type="ECO:0000256" key="4">
    <source>
        <dbReference type="ARBA" id="ARBA00023242"/>
    </source>
</evidence>
<evidence type="ECO:0000256" key="1">
    <source>
        <dbReference type="ARBA" id="ARBA00004123"/>
    </source>
</evidence>
<name>A0A2G9UH40_TELCI</name>
<dbReference type="SUPFAM" id="SSF48371">
    <property type="entry name" value="ARM repeat"/>
    <property type="match status" value="1"/>
</dbReference>
<dbReference type="OrthoDB" id="10263978at2759"/>
<keyword evidence="3" id="KW-0498">Mitosis</keyword>
<dbReference type="InterPro" id="IPR032682">
    <property type="entry name" value="Cnd1_C"/>
</dbReference>
<dbReference type="Pfam" id="PF12717">
    <property type="entry name" value="Cnd1"/>
    <property type="match status" value="1"/>
</dbReference>
<dbReference type="GO" id="GO:0007076">
    <property type="term" value="P:mitotic chromosome condensation"/>
    <property type="evidence" value="ECO:0007669"/>
    <property type="project" value="InterPro"/>
</dbReference>
<dbReference type="GO" id="GO:0051301">
    <property type="term" value="P:cell division"/>
    <property type="evidence" value="ECO:0007669"/>
    <property type="project" value="UniProtKB-KW"/>
</dbReference>
<evidence type="ECO:0000259" key="6">
    <source>
        <dbReference type="Pfam" id="PF12717"/>
    </source>
</evidence>
<dbReference type="InterPro" id="IPR026971">
    <property type="entry name" value="CND1/NCAPD3"/>
</dbReference>
<sequence>MKKRRTKRAPALSHHNYQQQHHVLDRYPLLSPPMVEKANRYSPIVAACLKDTSTLVRQQILESLTSLIKEQFIRWEGQIMYRFVSTILDENKSIKEYTKFCLLSTFDDTRKFTLMAHICTQIICPVMNGKLKFEDPCVFALLKDSLTVMSLKEIKLNMDVGKGPDEEDEPPAIVVAAAKEMIAQTFRKAMIEYVMPALLDLRVFLNERRSSLRGPLYCVFR</sequence>
<feature type="non-terminal residue" evidence="7">
    <location>
        <position position="221"/>
    </location>
</feature>
<keyword evidence="4" id="KW-0539">Nucleus</keyword>
<keyword evidence="5" id="KW-0131">Cell cycle</keyword>
<dbReference type="GO" id="GO:0042393">
    <property type="term" value="F:histone binding"/>
    <property type="evidence" value="ECO:0007669"/>
    <property type="project" value="TreeGrafter"/>
</dbReference>
<feature type="domain" description="Condensin complex subunit 1 C-terminal" evidence="6">
    <location>
        <begin position="42"/>
        <end position="109"/>
    </location>
</feature>
<dbReference type="EMBL" id="KZ346631">
    <property type="protein sequence ID" value="PIO69496.1"/>
    <property type="molecule type" value="Genomic_DNA"/>
</dbReference>
<dbReference type="PANTHER" id="PTHR14222:SF1">
    <property type="entry name" value="CONDENSIN-2 COMPLEX SUBUNIT D3"/>
    <property type="match status" value="1"/>
</dbReference>
<evidence type="ECO:0000313" key="8">
    <source>
        <dbReference type="Proteomes" id="UP000230423"/>
    </source>
</evidence>
<evidence type="ECO:0000313" key="7">
    <source>
        <dbReference type="EMBL" id="PIO69496.1"/>
    </source>
</evidence>
<evidence type="ECO:0000256" key="2">
    <source>
        <dbReference type="ARBA" id="ARBA00022618"/>
    </source>
</evidence>
<dbReference type="GO" id="GO:0000779">
    <property type="term" value="C:condensed chromosome, centromeric region"/>
    <property type="evidence" value="ECO:0007669"/>
    <property type="project" value="TreeGrafter"/>
</dbReference>
<reference evidence="7 8" key="1">
    <citation type="submission" date="2015-09" db="EMBL/GenBank/DDBJ databases">
        <title>Draft genome of the parasitic nematode Teladorsagia circumcincta isolate WARC Sus (inbred).</title>
        <authorList>
            <person name="Mitreva M."/>
        </authorList>
    </citation>
    <scope>NUCLEOTIDE SEQUENCE [LARGE SCALE GENOMIC DNA]</scope>
    <source>
        <strain evidence="7 8">S</strain>
    </source>
</reference>
<keyword evidence="8" id="KW-1185">Reference proteome</keyword>
<dbReference type="PANTHER" id="PTHR14222">
    <property type="entry name" value="CONDENSIN"/>
    <property type="match status" value="1"/>
</dbReference>
<accession>A0A2G9UH40</accession>
<protein>
    <recommendedName>
        <fullName evidence="6">Condensin complex subunit 1 C-terminal domain-containing protein</fullName>
    </recommendedName>
</protein>